<dbReference type="FunFam" id="3.40.50.300:FF:000628">
    <property type="entry name" value="Endoribonuclease Dicer"/>
    <property type="match status" value="1"/>
</dbReference>
<evidence type="ECO:0000256" key="12">
    <source>
        <dbReference type="ARBA" id="ARBA00022840"/>
    </source>
</evidence>
<evidence type="ECO:0000256" key="6">
    <source>
        <dbReference type="ARBA" id="ARBA00022723"/>
    </source>
</evidence>
<dbReference type="FunFam" id="1.10.1520.10:FF:000023">
    <property type="entry name" value="Endoribonuclease dcr-1"/>
    <property type="match status" value="1"/>
</dbReference>
<feature type="compositionally biased region" description="Polar residues" evidence="19">
    <location>
        <begin position="1240"/>
        <end position="1264"/>
    </location>
</feature>
<evidence type="ECO:0000256" key="19">
    <source>
        <dbReference type="SAM" id="MobiDB-lite"/>
    </source>
</evidence>
<evidence type="ECO:0000313" key="25">
    <source>
        <dbReference type="Ensembl" id="ENSPCEP00000010847.1"/>
    </source>
</evidence>
<dbReference type="PROSITE" id="PS00517">
    <property type="entry name" value="RNASE_3_1"/>
    <property type="match status" value="1"/>
</dbReference>
<proteinExistence type="inferred from homology"/>
<dbReference type="SUPFAM" id="SSF101690">
    <property type="entry name" value="PAZ domain"/>
    <property type="match status" value="1"/>
</dbReference>
<dbReference type="InterPro" id="IPR036389">
    <property type="entry name" value="RNase_III_sf"/>
</dbReference>
<dbReference type="InterPro" id="IPR048512">
    <property type="entry name" value="Dicer_platform"/>
</dbReference>
<dbReference type="PROSITE" id="PS50142">
    <property type="entry name" value="RNASE_3_2"/>
    <property type="match status" value="2"/>
</dbReference>
<dbReference type="GO" id="GO:0004386">
    <property type="term" value="F:helicase activity"/>
    <property type="evidence" value="ECO:0007669"/>
    <property type="project" value="UniProtKB-KW"/>
</dbReference>
<keyword evidence="12" id="KW-0067">ATP-binding</keyword>
<dbReference type="InterPro" id="IPR003100">
    <property type="entry name" value="PAZ_dom"/>
</dbReference>
<dbReference type="Gene3D" id="2.170.260.10">
    <property type="entry name" value="paz domain"/>
    <property type="match status" value="1"/>
</dbReference>
<evidence type="ECO:0000256" key="11">
    <source>
        <dbReference type="ARBA" id="ARBA00022806"/>
    </source>
</evidence>
<dbReference type="GO" id="GO:0070578">
    <property type="term" value="C:RISC-loading complex"/>
    <property type="evidence" value="ECO:0007669"/>
    <property type="project" value="TreeGrafter"/>
</dbReference>
<dbReference type="Gene3D" id="1.10.1520.10">
    <property type="entry name" value="Ribonuclease III domain"/>
    <property type="match status" value="2"/>
</dbReference>
<evidence type="ECO:0000259" key="22">
    <source>
        <dbReference type="PROSITE" id="PS51192"/>
    </source>
</evidence>
<dbReference type="Pfam" id="PF00636">
    <property type="entry name" value="Ribonuclease_3"/>
    <property type="match status" value="2"/>
</dbReference>
<dbReference type="Pfam" id="PF03368">
    <property type="entry name" value="Dicer_dimer"/>
    <property type="match status" value="1"/>
</dbReference>
<keyword evidence="7" id="KW-0677">Repeat</keyword>
<evidence type="ECO:0000256" key="8">
    <source>
        <dbReference type="ARBA" id="ARBA00022741"/>
    </source>
</evidence>
<dbReference type="Gene3D" id="3.40.50.300">
    <property type="entry name" value="P-loop containing nucleotide triphosphate hydrolases"/>
    <property type="match status" value="2"/>
</dbReference>
<dbReference type="InterPro" id="IPR027417">
    <property type="entry name" value="P-loop_NTPase"/>
</dbReference>
<dbReference type="InterPro" id="IPR005034">
    <property type="entry name" value="Dicer_dimerisation"/>
</dbReference>
<dbReference type="FunFam" id="2.170.260.10:FF:000002">
    <property type="entry name" value="Putative Endoribonuclease Dicer"/>
    <property type="match status" value="1"/>
</dbReference>
<evidence type="ECO:0000256" key="18">
    <source>
        <dbReference type="PROSITE-ProRule" id="PRU00657"/>
    </source>
</evidence>
<dbReference type="SMART" id="SM00490">
    <property type="entry name" value="HELICc"/>
    <property type="match status" value="1"/>
</dbReference>
<dbReference type="InterPro" id="IPR006935">
    <property type="entry name" value="Helicase/UvrB_N"/>
</dbReference>
<dbReference type="PANTHER" id="PTHR14950:SF37">
    <property type="entry name" value="ENDORIBONUCLEASE DICER"/>
    <property type="match status" value="1"/>
</dbReference>
<dbReference type="PROSITE" id="PS51194">
    <property type="entry name" value="HELICASE_CTER"/>
    <property type="match status" value="1"/>
</dbReference>
<evidence type="ECO:0000256" key="15">
    <source>
        <dbReference type="ARBA" id="ARBA00023158"/>
    </source>
</evidence>
<evidence type="ECO:0000256" key="7">
    <source>
        <dbReference type="ARBA" id="ARBA00022737"/>
    </source>
</evidence>
<dbReference type="PROSITE" id="PS51192">
    <property type="entry name" value="HELICASE_ATP_BIND_1"/>
    <property type="match status" value="1"/>
</dbReference>
<comment type="cofactor">
    <cofactor evidence="3">
        <name>Mg(2+)</name>
        <dbReference type="ChEBI" id="CHEBI:18420"/>
    </cofactor>
</comment>
<comment type="catalytic activity">
    <reaction evidence="1">
        <text>Endonucleolytic cleavage to 5'-phosphomonoester.</text>
        <dbReference type="EC" id="3.1.26.3"/>
    </reaction>
</comment>
<feature type="domain" description="PAZ" evidence="21">
    <location>
        <begin position="885"/>
        <end position="1032"/>
    </location>
</feature>
<dbReference type="Pfam" id="PF04851">
    <property type="entry name" value="ResIII"/>
    <property type="match status" value="1"/>
</dbReference>
<feature type="region of interest" description="Disordered" evidence="19">
    <location>
        <begin position="401"/>
        <end position="421"/>
    </location>
</feature>
<protein>
    <recommendedName>
        <fullName evidence="4">ribonuclease III</fullName>
        <ecNumber evidence="4">3.1.26.3</ecNumber>
    </recommendedName>
</protein>
<comment type="cofactor">
    <cofactor evidence="2">
        <name>Mn(2+)</name>
        <dbReference type="ChEBI" id="CHEBI:29035"/>
    </cofactor>
</comment>
<feature type="domain" description="RNase III" evidence="20">
    <location>
        <begin position="1633"/>
        <end position="1732"/>
    </location>
</feature>
<dbReference type="CDD" id="cd00593">
    <property type="entry name" value="RIBOc"/>
    <property type="match status" value="2"/>
</dbReference>
<dbReference type="FunFam" id="1.10.1520.10:FF:000005">
    <property type="entry name" value="Putative endoribonuclease dicer"/>
    <property type="match status" value="1"/>
</dbReference>
<evidence type="ECO:0000256" key="1">
    <source>
        <dbReference type="ARBA" id="ARBA00000109"/>
    </source>
</evidence>
<dbReference type="Gene3D" id="3.30.160.380">
    <property type="entry name" value="Dicer dimerisation domain"/>
    <property type="match status" value="1"/>
</dbReference>
<name>A0A8C8RX16_9SAUR</name>
<keyword evidence="10" id="KW-0378">Hydrolase</keyword>
<keyword evidence="14 18" id="KW-0694">RNA-binding</keyword>
<feature type="compositionally biased region" description="Acidic residues" evidence="19">
    <location>
        <begin position="404"/>
        <end position="415"/>
    </location>
</feature>
<dbReference type="PANTHER" id="PTHR14950">
    <property type="entry name" value="DICER-RELATED"/>
    <property type="match status" value="1"/>
</dbReference>
<dbReference type="PROSITE" id="PS50821">
    <property type="entry name" value="PAZ"/>
    <property type="match status" value="1"/>
</dbReference>
<feature type="region of interest" description="Disordered" evidence="19">
    <location>
        <begin position="717"/>
        <end position="736"/>
    </location>
</feature>
<reference evidence="25" key="1">
    <citation type="submission" date="2025-08" db="UniProtKB">
        <authorList>
            <consortium name="Ensembl"/>
        </authorList>
    </citation>
    <scope>IDENTIFICATION</scope>
</reference>
<dbReference type="SMART" id="SM00487">
    <property type="entry name" value="DEXDc"/>
    <property type="match status" value="1"/>
</dbReference>
<feature type="domain" description="Helicase C-terminal" evidence="23">
    <location>
        <begin position="423"/>
        <end position="592"/>
    </location>
</feature>
<keyword evidence="16" id="KW-0464">Manganese</keyword>
<evidence type="ECO:0000256" key="4">
    <source>
        <dbReference type="ARBA" id="ARBA00012177"/>
    </source>
</evidence>
<keyword evidence="15" id="KW-0943">RNA-mediated gene silencing</keyword>
<dbReference type="Proteomes" id="UP000694393">
    <property type="component" value="Unplaced"/>
</dbReference>
<dbReference type="InterPro" id="IPR048513">
    <property type="entry name" value="Dicer_PBD"/>
</dbReference>
<keyword evidence="9" id="KW-0255">Endonuclease</keyword>
<evidence type="ECO:0000256" key="16">
    <source>
        <dbReference type="ARBA" id="ARBA00023211"/>
    </source>
</evidence>
<reference evidence="25" key="2">
    <citation type="submission" date="2025-09" db="UniProtKB">
        <authorList>
            <consortium name="Ensembl"/>
        </authorList>
    </citation>
    <scope>IDENTIFICATION</scope>
</reference>
<dbReference type="Pfam" id="PF20930">
    <property type="entry name" value="Dicer_PBD"/>
    <property type="match status" value="1"/>
</dbReference>
<dbReference type="Ensembl" id="ENSPCET00000011205.1">
    <property type="protein sequence ID" value="ENSPCEP00000010847.1"/>
    <property type="gene ID" value="ENSPCEG00000008399.1"/>
</dbReference>
<dbReference type="GO" id="GO:0005634">
    <property type="term" value="C:nucleus"/>
    <property type="evidence" value="ECO:0007669"/>
    <property type="project" value="TreeGrafter"/>
</dbReference>
<dbReference type="InterPro" id="IPR000999">
    <property type="entry name" value="RNase_III_dom"/>
</dbReference>
<evidence type="ECO:0000256" key="17">
    <source>
        <dbReference type="ARBA" id="ARBA00035116"/>
    </source>
</evidence>
<dbReference type="InterPro" id="IPR036085">
    <property type="entry name" value="PAZ_dom_sf"/>
</dbReference>
<keyword evidence="13" id="KW-0460">Magnesium</keyword>
<keyword evidence="5" id="KW-0540">Nuclease</keyword>
<dbReference type="InterPro" id="IPR014001">
    <property type="entry name" value="Helicase_ATP-bd"/>
</dbReference>
<feature type="domain" description="Dicer dsRNA-binding fold" evidence="24">
    <location>
        <begin position="620"/>
        <end position="712"/>
    </location>
</feature>
<dbReference type="CDD" id="cd02843">
    <property type="entry name" value="PAZ_dicer_like"/>
    <property type="match status" value="1"/>
</dbReference>
<evidence type="ECO:0000256" key="9">
    <source>
        <dbReference type="ARBA" id="ARBA00022759"/>
    </source>
</evidence>
<evidence type="ECO:0000259" key="21">
    <source>
        <dbReference type="PROSITE" id="PS50821"/>
    </source>
</evidence>
<evidence type="ECO:0000256" key="5">
    <source>
        <dbReference type="ARBA" id="ARBA00022722"/>
    </source>
</evidence>
<evidence type="ECO:0000259" key="23">
    <source>
        <dbReference type="PROSITE" id="PS51194"/>
    </source>
</evidence>
<keyword evidence="6" id="KW-0479">Metal-binding</keyword>
<keyword evidence="8" id="KW-0547">Nucleotide-binding</keyword>
<dbReference type="GO" id="GO:0030422">
    <property type="term" value="P:siRNA processing"/>
    <property type="evidence" value="ECO:0007669"/>
    <property type="project" value="TreeGrafter"/>
</dbReference>
<organism evidence="25 26">
    <name type="scientific">Pelusios castaneus</name>
    <name type="common">West African mud turtle</name>
    <dbReference type="NCBI Taxonomy" id="367368"/>
    <lineage>
        <taxon>Eukaryota</taxon>
        <taxon>Metazoa</taxon>
        <taxon>Chordata</taxon>
        <taxon>Craniata</taxon>
        <taxon>Vertebrata</taxon>
        <taxon>Euteleostomi</taxon>
        <taxon>Archelosauria</taxon>
        <taxon>Testudinata</taxon>
        <taxon>Testudines</taxon>
        <taxon>Pleurodira</taxon>
        <taxon>Pelomedusidae</taxon>
        <taxon>Pelusios</taxon>
    </lineage>
</organism>
<dbReference type="FunFam" id="3.30.160.380:FF:000002">
    <property type="entry name" value="Endoribonuclease Dicer isoform 1"/>
    <property type="match status" value="1"/>
</dbReference>
<evidence type="ECO:0000259" key="24">
    <source>
        <dbReference type="PROSITE" id="PS51327"/>
    </source>
</evidence>
<dbReference type="GO" id="GO:0006309">
    <property type="term" value="P:apoptotic DNA fragmentation"/>
    <property type="evidence" value="ECO:0007669"/>
    <property type="project" value="TreeGrafter"/>
</dbReference>
<keyword evidence="11" id="KW-0347">Helicase</keyword>
<dbReference type="CDD" id="cd18802">
    <property type="entry name" value="SF2_C_dicer"/>
    <property type="match status" value="1"/>
</dbReference>
<comment type="similarity">
    <text evidence="17 18">Belongs to the helicase family. Dicer subfamily.</text>
</comment>
<dbReference type="GO" id="GO:0005737">
    <property type="term" value="C:cytoplasm"/>
    <property type="evidence" value="ECO:0007669"/>
    <property type="project" value="TreeGrafter"/>
</dbReference>
<dbReference type="GO" id="GO:0004530">
    <property type="term" value="F:deoxyribonuclease I activity"/>
    <property type="evidence" value="ECO:0007669"/>
    <property type="project" value="TreeGrafter"/>
</dbReference>
<dbReference type="Pfam" id="PF20931">
    <property type="entry name" value="Dicer_platform"/>
    <property type="match status" value="1"/>
</dbReference>
<dbReference type="Pfam" id="PF02170">
    <property type="entry name" value="PAZ"/>
    <property type="match status" value="1"/>
</dbReference>
<evidence type="ECO:0000256" key="2">
    <source>
        <dbReference type="ARBA" id="ARBA00001936"/>
    </source>
</evidence>
<dbReference type="GO" id="GO:0005524">
    <property type="term" value="F:ATP binding"/>
    <property type="evidence" value="ECO:0007669"/>
    <property type="project" value="UniProtKB-KW"/>
</dbReference>
<dbReference type="SUPFAM" id="SSF69065">
    <property type="entry name" value="RNase III domain-like"/>
    <property type="match status" value="2"/>
</dbReference>
<evidence type="ECO:0000256" key="10">
    <source>
        <dbReference type="ARBA" id="ARBA00022801"/>
    </source>
</evidence>
<dbReference type="SUPFAM" id="SSF52540">
    <property type="entry name" value="P-loop containing nucleoside triphosphate hydrolases"/>
    <property type="match status" value="1"/>
</dbReference>
<dbReference type="InterPro" id="IPR001650">
    <property type="entry name" value="Helicase_C-like"/>
</dbReference>
<evidence type="ECO:0000256" key="13">
    <source>
        <dbReference type="ARBA" id="ARBA00022842"/>
    </source>
</evidence>
<feature type="domain" description="Helicase ATP-binding" evidence="22">
    <location>
        <begin position="41"/>
        <end position="217"/>
    </location>
</feature>
<evidence type="ECO:0000256" key="3">
    <source>
        <dbReference type="ARBA" id="ARBA00001946"/>
    </source>
</evidence>
<keyword evidence="26" id="KW-1185">Reference proteome</keyword>
<dbReference type="GO" id="GO:0031054">
    <property type="term" value="P:pre-miRNA processing"/>
    <property type="evidence" value="ECO:0007669"/>
    <property type="project" value="UniProtKB-ARBA"/>
</dbReference>
<feature type="compositionally biased region" description="Polar residues" evidence="19">
    <location>
        <begin position="1272"/>
        <end position="1281"/>
    </location>
</feature>
<feature type="region of interest" description="Disordered" evidence="19">
    <location>
        <begin position="1240"/>
        <end position="1281"/>
    </location>
</feature>
<dbReference type="GO" id="GO:0003677">
    <property type="term" value="F:DNA binding"/>
    <property type="evidence" value="ECO:0007669"/>
    <property type="project" value="InterPro"/>
</dbReference>
<sequence>MAGLQLMTPASSPMGPFFGLPWQQEAIHDNIYTPRKYQVELLEAALDHNTIVCLNTGSGKTFIAVLLTKELSYQIRGDFHKNGKRTVFLVNSANQVAQQVSAVRTHSDLKVGEYSSLDITESWTKEKWNQEFAKHEVLVMTCHVILNVLKNEYLSLSNINLLVFDECHLAIQDHPYREIMKICEKYPSCPRILGLTASILNGKCDPAELEEKIQKLEKILKSNAETATDLVVLDRYTSQPCEIVVDCGPYTDKSGLYERLLKELDEALNFLNDCNISVHSKERDSTLISKQILSDCRAVLVVLGPWCADKVAGMMVRELQKYIKHEQEELHRKFLLFTDTFLRKIHALCEEHFSPASLDLKFVTPKVIKLLEILRKYKPYERQQFESVEWYNNRNQDNYVSWSDSEDDDEDEEIEEKEKSEANFPSPFTNILCGIIFVERRYTAVVLNRLIKEAGKQDPELAYISSNFITGHGIGKNQPRNKQMEVEFRKQEEVLRKFRAHETNLLIATSIVEEGVDIPKCNLVVRFDLPTEYRSYVQSKGRARAPISNYIMLADTDKIKSFEDDLKTYKAIEKILRNKCSKSVDTSETEAEPIVDDDDIFPPYVLRPDDSSPRVTINTAIGHINRYCARLPSDPFTHLAPKCKTRELPDSTFYSTLYLPINSPLRASIVGPPMSCARLAERVVALICCEKLHKIGELDDHLMPVGKETVKYEEELDLHDEEETSVPGRPGSTKRRQCYPKAIPECLRDSYPKPDHPCYLYVIGMVLTTPLPDELNFRRRKLYPPEDTTRCFGILTAKPIPQIPHFPVYTRSGEVTISIELKKSGFMLSLQMLELITRLHQYIFSHILRLEKPALEFKPTEADSAYCVLPLNVVDDSSTLDIDFKFMEDIEKSEARTGIPSTQYTKEAPFIFKLEDYQDAVIIPRYRNFDQPHRFYVADVYTDLTPLSKFPSPEYETFAEYYKTKYNLDLTNLNQPLLDVDHTSSRLNLLTPRHLNQKGKALPLSSAEKRKAKWESLQNKQILVPELCAIHPIPASLWRKAVCLPSILYRLHCLLTAEELRAQTATDAGVGVKSLPADFRYPNLDFGWKKSIDSKSFISIPSSSLAENENYCKHSTIVVPENAAHQGANRTSSAEKHDQMSVNYVTLLNESPSKLQIDVSVEFTAINGVSCNKNLANGNYDLMNRDFCQGNQLNYCRQEIPVQPATSYPIQNLHNSEKQPAAPSNECTLLSNKYLDGNVNKSTSDGSPKMAVTTSTSEALNFSKDNMDSKKTPSSGYSSKTLGPNPGLILQALTLSNASDGFNLERLEMLGDSFLKHAITTYLFCTYPDAHEGRLSYMRSKKVSNCNLYRLGKKKGLPSRMVVSIFDPPVNWLPPGYIVNQDKSNADKWEKDEMTKESLLANGKLDDDYDDEEDEDLMWRLPKEEADFEDDFLEYDQEHIQFIDNMLMGSGAFVKKISLSPFSTTDSSYEWKAPKKSSLGNVQFSSDFDDFDYSSWDAMCYLDPSKAVEEDDFVVGFWNPSEENCGVDTGKQSISYDLHTEQCIADKSIADCVEALLGCYLTSCGERAAQLFLCSLGLKVLPVIKKTEWNSTVSNLQCSMCKEMEYGCLKIPPRCMFDHPDAEKTLHHLISGFENFEKKINYSFKNKAYLLQAFTHASYHYNTITDCYQRLEFLGDAILDYLITKHLYEDPRQHSPGVLTDLRSALVNNTIFASLAVKYDYHKYFKAVSPELFHVIDDFVQFQMEKNEMQGMDSEVNLKRMKRKKKILKYQRPWEIYLSH</sequence>
<accession>A0A8C8RX16</accession>
<dbReference type="CDD" id="cd15903">
    <property type="entry name" value="Dicer_PBD"/>
    <property type="match status" value="1"/>
</dbReference>
<evidence type="ECO:0000256" key="14">
    <source>
        <dbReference type="ARBA" id="ARBA00022884"/>
    </source>
</evidence>
<evidence type="ECO:0000259" key="20">
    <source>
        <dbReference type="PROSITE" id="PS50142"/>
    </source>
</evidence>
<dbReference type="SMART" id="SM00535">
    <property type="entry name" value="RIBOc"/>
    <property type="match status" value="2"/>
</dbReference>
<dbReference type="GO" id="GO:0004525">
    <property type="term" value="F:ribonuclease III activity"/>
    <property type="evidence" value="ECO:0007669"/>
    <property type="project" value="UniProtKB-EC"/>
</dbReference>
<dbReference type="SMART" id="SM00949">
    <property type="entry name" value="PAZ"/>
    <property type="match status" value="1"/>
</dbReference>
<dbReference type="EC" id="3.1.26.3" evidence="4"/>
<dbReference type="FunFam" id="3.40.50.300:FF:000588">
    <property type="entry name" value="Endoribonuclease Dicer isoform 1"/>
    <property type="match status" value="1"/>
</dbReference>
<evidence type="ECO:0000313" key="26">
    <source>
        <dbReference type="Proteomes" id="UP000694393"/>
    </source>
</evidence>
<dbReference type="CDD" id="cd18034">
    <property type="entry name" value="DEXHc_dicer"/>
    <property type="match status" value="1"/>
</dbReference>
<feature type="domain" description="RNase III" evidence="20">
    <location>
        <begin position="1276"/>
        <end position="1364"/>
    </location>
</feature>
<dbReference type="InterPro" id="IPR038248">
    <property type="entry name" value="Dicer_dimer_sf"/>
</dbReference>
<dbReference type="GO" id="GO:0046872">
    <property type="term" value="F:metal ion binding"/>
    <property type="evidence" value="ECO:0007669"/>
    <property type="project" value="UniProtKB-KW"/>
</dbReference>
<dbReference type="Pfam" id="PF00271">
    <property type="entry name" value="Helicase_C"/>
    <property type="match status" value="1"/>
</dbReference>
<dbReference type="GO" id="GO:0003723">
    <property type="term" value="F:RNA binding"/>
    <property type="evidence" value="ECO:0007669"/>
    <property type="project" value="UniProtKB-UniRule"/>
</dbReference>
<dbReference type="PROSITE" id="PS51327">
    <property type="entry name" value="DICER_DSRBF"/>
    <property type="match status" value="1"/>
</dbReference>